<protein>
    <recommendedName>
        <fullName evidence="4">WD repeat-containing protein 93</fullName>
    </recommendedName>
</protein>
<comment type="caution">
    <text evidence="2">The sequence shown here is derived from an EMBL/GenBank/DDBJ whole genome shotgun (WGS) entry which is preliminary data.</text>
</comment>
<evidence type="ECO:0000313" key="2">
    <source>
        <dbReference type="EMBL" id="KAJ8304577.1"/>
    </source>
</evidence>
<evidence type="ECO:0000256" key="1">
    <source>
        <dbReference type="SAM" id="MobiDB-lite"/>
    </source>
</evidence>
<feature type="region of interest" description="Disordered" evidence="1">
    <location>
        <begin position="255"/>
        <end position="318"/>
    </location>
</feature>
<keyword evidence="3" id="KW-1185">Reference proteome</keyword>
<dbReference type="Pfam" id="PF21030">
    <property type="entry name" value="WDR93"/>
    <property type="match status" value="1"/>
</dbReference>
<dbReference type="Proteomes" id="UP001217089">
    <property type="component" value="Unassembled WGS sequence"/>
</dbReference>
<gene>
    <name evidence="2" type="ORF">KUTeg_018160</name>
</gene>
<accession>A0ABQ9EKX4</accession>
<evidence type="ECO:0000313" key="3">
    <source>
        <dbReference type="Proteomes" id="UP001217089"/>
    </source>
</evidence>
<dbReference type="InterPro" id="IPR006885">
    <property type="entry name" value="NADH_UbQ_FeS_4_mit-like"/>
</dbReference>
<reference evidence="2 3" key="1">
    <citation type="submission" date="2022-12" db="EMBL/GenBank/DDBJ databases">
        <title>Chromosome-level genome of Tegillarca granosa.</title>
        <authorList>
            <person name="Kim J."/>
        </authorList>
    </citation>
    <scope>NUCLEOTIDE SEQUENCE [LARGE SCALE GENOMIC DNA]</scope>
    <source>
        <strain evidence="2">Teg-2019</strain>
        <tissue evidence="2">Adductor muscle</tissue>
    </source>
</reference>
<dbReference type="SUPFAM" id="SSF50998">
    <property type="entry name" value="Quinoprotein alcohol dehydrogenase-like"/>
    <property type="match status" value="1"/>
</dbReference>
<feature type="compositionally biased region" description="Basic and acidic residues" evidence="1">
    <location>
        <begin position="256"/>
        <end position="266"/>
    </location>
</feature>
<evidence type="ECO:0008006" key="4">
    <source>
        <dbReference type="Google" id="ProtNLM"/>
    </source>
</evidence>
<proteinExistence type="predicted"/>
<feature type="compositionally biased region" description="Basic and acidic residues" evidence="1">
    <location>
        <begin position="296"/>
        <end position="308"/>
    </location>
</feature>
<dbReference type="InterPro" id="IPR049547">
    <property type="entry name" value="WDR93_beta-prop"/>
</dbReference>
<feature type="compositionally biased region" description="Low complexity" evidence="1">
    <location>
        <begin position="309"/>
        <end position="318"/>
    </location>
</feature>
<dbReference type="InterPro" id="IPR011047">
    <property type="entry name" value="Quinoprotein_ADH-like_sf"/>
</dbReference>
<dbReference type="PANTHER" id="PTHR12219:SF17">
    <property type="entry name" value="WD REPEAT-CONTAINING PROTEIN 93"/>
    <property type="match status" value="1"/>
</dbReference>
<organism evidence="2 3">
    <name type="scientific">Tegillarca granosa</name>
    <name type="common">Malaysian cockle</name>
    <name type="synonym">Anadara granosa</name>
    <dbReference type="NCBI Taxonomy" id="220873"/>
    <lineage>
        <taxon>Eukaryota</taxon>
        <taxon>Metazoa</taxon>
        <taxon>Spiralia</taxon>
        <taxon>Lophotrochozoa</taxon>
        <taxon>Mollusca</taxon>
        <taxon>Bivalvia</taxon>
        <taxon>Autobranchia</taxon>
        <taxon>Pteriomorphia</taxon>
        <taxon>Arcoida</taxon>
        <taxon>Arcoidea</taxon>
        <taxon>Arcidae</taxon>
        <taxon>Tegillarca</taxon>
    </lineage>
</organism>
<name>A0ABQ9EKX4_TEGGR</name>
<dbReference type="EMBL" id="JARBDR010000903">
    <property type="protein sequence ID" value="KAJ8304577.1"/>
    <property type="molecule type" value="Genomic_DNA"/>
</dbReference>
<dbReference type="PANTHER" id="PTHR12219">
    <property type="entry name" value="NADH-UBIQUINONE OXIDOREDUCTASE"/>
    <property type="match status" value="1"/>
</dbReference>
<sequence length="474" mass="53828">MKLFIHKENVKLLFLLDNSLIIMPVYIRKNVNFTPPSLDRIPVEDEDDYVTDPDQLKDTLPQPYRMLDKVLDKIVEDAWEEIEHREQLRIEESRKVRPPQYQSSHELQEYGGATSISASIDGKYIFIGMPNGIVVLEAVNHQEIVRWEEDKVEITKIDSFLISDQIYLIVSLDDMGFARLHIFVGDNLFLVKVLNENQDNATKLIASKFEVSANGEYVGIVLENPETQETWLEIYKNLRDAWMKELETVLAQMQTKETEKKEKEEAPQPPPAEGTTQESGEVPPTAETDSVAQSHDSPREPVIHHTSDKTTSPKFTPPTFVMKIKPPPKPTESPTTVAVWWKGNTHMMHYSLLKQSKDLERKPDLVWPFTSKITASVTSPDTSLLVVGLENGTLVVWDWYLGFQRGVVNVTNEASIEKLWFLDPSICPQENMNVYPPYGTKTSAYLMILCSDCSMFTLLCGAGIQVDPICTSPA</sequence>